<protein>
    <submittedName>
        <fullName evidence="1">NifQ</fullName>
    </submittedName>
</protein>
<dbReference type="Proteomes" id="UP000184600">
    <property type="component" value="Unassembled WGS sequence"/>
</dbReference>
<dbReference type="EMBL" id="FRFG01000028">
    <property type="protein sequence ID" value="SHO56797.1"/>
    <property type="molecule type" value="Genomic_DNA"/>
</dbReference>
<reference evidence="2" key="1">
    <citation type="submission" date="2016-12" db="EMBL/GenBank/DDBJ databases">
        <authorList>
            <person name="Rodrigo-Torres L."/>
            <person name="Arahal R.D."/>
            <person name="Lucena T."/>
        </authorList>
    </citation>
    <scope>NUCLEOTIDE SEQUENCE [LARGE SCALE GENOMIC DNA]</scope>
</reference>
<dbReference type="AlphaFoldDB" id="A0A1M7YVU1"/>
<organism evidence="1 2">
    <name type="scientific">Vibrio quintilis</name>
    <dbReference type="NCBI Taxonomy" id="1117707"/>
    <lineage>
        <taxon>Bacteria</taxon>
        <taxon>Pseudomonadati</taxon>
        <taxon>Pseudomonadota</taxon>
        <taxon>Gammaproteobacteria</taxon>
        <taxon>Vibrionales</taxon>
        <taxon>Vibrionaceae</taxon>
        <taxon>Vibrio</taxon>
    </lineage>
</organism>
<dbReference type="OrthoDB" id="192277at2"/>
<proteinExistence type="predicted"/>
<name>A0A1M7YVU1_9VIBR</name>
<dbReference type="InterPro" id="IPR006975">
    <property type="entry name" value="NifQ"/>
</dbReference>
<dbReference type="Pfam" id="PF04891">
    <property type="entry name" value="NifQ"/>
    <property type="match status" value="1"/>
</dbReference>
<dbReference type="GO" id="GO:0009399">
    <property type="term" value="P:nitrogen fixation"/>
    <property type="evidence" value="ECO:0007669"/>
    <property type="project" value="InterPro"/>
</dbReference>
<dbReference type="GO" id="GO:0030151">
    <property type="term" value="F:molybdenum ion binding"/>
    <property type="evidence" value="ECO:0007669"/>
    <property type="project" value="InterPro"/>
</dbReference>
<gene>
    <name evidence="1" type="ORF">VQ7734_02566</name>
</gene>
<evidence type="ECO:0000313" key="1">
    <source>
        <dbReference type="EMBL" id="SHO56797.1"/>
    </source>
</evidence>
<keyword evidence="2" id="KW-1185">Reference proteome</keyword>
<dbReference type="STRING" id="1117707.VQ7734_02566"/>
<dbReference type="RefSeq" id="WP_073583127.1">
    <property type="nucleotide sequence ID" value="NZ_AP024897.1"/>
</dbReference>
<accession>A0A1M7YVU1</accession>
<evidence type="ECO:0000313" key="2">
    <source>
        <dbReference type="Proteomes" id="UP000184600"/>
    </source>
</evidence>
<sequence>MNTEFSAGKFWTPIIQAYLDGHTALPSYMGLEPEGFSLVCHYFQITPPAAFSHQHPQRLLLSDLAGLRQSERQDLITLLNQYRNPEDSFSSQMTTVLSFACLGTQHLWHDIGMPERPLLTQLFGFYYPELRAMNNRNMRWKRFLYRQLCTTGGDYVCRSPSCETCSSFAECFEVEESASQHTSASQHQGMM</sequence>